<organism evidence="1 2">
    <name type="scientific">Paracoccus halophilus</name>
    <dbReference type="NCBI Taxonomy" id="376733"/>
    <lineage>
        <taxon>Bacteria</taxon>
        <taxon>Pseudomonadati</taxon>
        <taxon>Pseudomonadota</taxon>
        <taxon>Alphaproteobacteria</taxon>
        <taxon>Rhodobacterales</taxon>
        <taxon>Paracoccaceae</taxon>
        <taxon>Paracoccus</taxon>
    </lineage>
</organism>
<accession>A0A1I0TLG9</accession>
<evidence type="ECO:0000313" key="1">
    <source>
        <dbReference type="EMBL" id="SFA52383.1"/>
    </source>
</evidence>
<dbReference type="EMBL" id="FOJO01000009">
    <property type="protein sequence ID" value="SFA52383.1"/>
    <property type="molecule type" value="Genomic_DNA"/>
</dbReference>
<evidence type="ECO:0000313" key="2">
    <source>
        <dbReference type="Proteomes" id="UP000182312"/>
    </source>
</evidence>
<evidence type="ECO:0008006" key="3">
    <source>
        <dbReference type="Google" id="ProtNLM"/>
    </source>
</evidence>
<gene>
    <name evidence="1" type="ORF">SAMN04487972_109105</name>
</gene>
<name>A0A1I0TLG9_9RHOB</name>
<protein>
    <recommendedName>
        <fullName evidence="3">Knr4/Smi1-like domain-containing protein</fullName>
    </recommendedName>
</protein>
<reference evidence="1 2" key="1">
    <citation type="submission" date="2016-10" db="EMBL/GenBank/DDBJ databases">
        <authorList>
            <person name="de Groot N.N."/>
        </authorList>
    </citation>
    <scope>NUCLEOTIDE SEQUENCE [LARGE SCALE GENOMIC DNA]</scope>
    <source>
        <strain evidence="1 2">CGMCC 1.6117</strain>
    </source>
</reference>
<sequence length="68" mass="7725">MDIGTAEGDREYTSVLLSVRKGESDYGKVFTWMQSHDPWMEGENTQGLGFVADSFTDFMNNLAERKNL</sequence>
<dbReference type="AlphaFoldDB" id="A0A1I0TLG9"/>
<dbReference type="Proteomes" id="UP000182312">
    <property type="component" value="Unassembled WGS sequence"/>
</dbReference>
<proteinExistence type="predicted"/>